<dbReference type="GO" id="GO:0016020">
    <property type="term" value="C:membrane"/>
    <property type="evidence" value="ECO:0007669"/>
    <property type="project" value="InterPro"/>
</dbReference>
<evidence type="ECO:0000256" key="2">
    <source>
        <dbReference type="ARBA" id="ARBA00022475"/>
    </source>
</evidence>
<keyword evidence="5" id="KW-0472">Membrane</keyword>
<dbReference type="AlphaFoldDB" id="A0A398CEC5"/>
<name>A0A398CEC5_9BURK</name>
<keyword evidence="8" id="KW-1185">Reference proteome</keyword>
<evidence type="ECO:0000256" key="5">
    <source>
        <dbReference type="ARBA" id="ARBA00023136"/>
    </source>
</evidence>
<keyword evidence="4" id="KW-1133">Transmembrane helix</keyword>
<gene>
    <name evidence="7" type="ORF">D3F03_15195</name>
</gene>
<proteinExistence type="predicted"/>
<dbReference type="OrthoDB" id="8905632at2"/>
<evidence type="ECO:0000256" key="1">
    <source>
        <dbReference type="ARBA" id="ARBA00004236"/>
    </source>
</evidence>
<accession>A0A398CEC5</accession>
<keyword evidence="7" id="KW-0282">Flagellum</keyword>
<evidence type="ECO:0000313" key="7">
    <source>
        <dbReference type="EMBL" id="RID97203.1"/>
    </source>
</evidence>
<organism evidence="7 8">
    <name type="scientific">Simplicispira hankyongi</name>
    <dbReference type="NCBI Taxonomy" id="2315688"/>
    <lineage>
        <taxon>Bacteria</taxon>
        <taxon>Pseudomonadati</taxon>
        <taxon>Pseudomonadota</taxon>
        <taxon>Betaproteobacteria</taxon>
        <taxon>Burkholderiales</taxon>
        <taxon>Comamonadaceae</taxon>
        <taxon>Simplicispira</taxon>
    </lineage>
</organism>
<reference evidence="7 8" key="1">
    <citation type="submission" date="2018-09" db="EMBL/GenBank/DDBJ databases">
        <title>Draft genome of Simplicispira sp. NY-02.</title>
        <authorList>
            <person name="Im W.T."/>
        </authorList>
    </citation>
    <scope>NUCLEOTIDE SEQUENCE [LARGE SCALE GENOMIC DNA]</scope>
    <source>
        <strain evidence="7 8">NY-02</strain>
    </source>
</reference>
<dbReference type="EMBL" id="QXJC01000009">
    <property type="protein sequence ID" value="RID97203.1"/>
    <property type="molecule type" value="Genomic_DNA"/>
</dbReference>
<evidence type="ECO:0000313" key="8">
    <source>
        <dbReference type="Proteomes" id="UP000266302"/>
    </source>
</evidence>
<keyword evidence="3" id="KW-0812">Transmembrane</keyword>
<evidence type="ECO:0000256" key="3">
    <source>
        <dbReference type="ARBA" id="ARBA00022692"/>
    </source>
</evidence>
<keyword evidence="7" id="KW-0969">Cilium</keyword>
<comment type="caution">
    <text evidence="7">The sequence shown here is derived from an EMBL/GenBank/DDBJ whole genome shotgun (WGS) entry which is preliminary data.</text>
</comment>
<feature type="compositionally biased region" description="Basic and acidic residues" evidence="6">
    <location>
        <begin position="110"/>
        <end position="125"/>
    </location>
</feature>
<dbReference type="InterPro" id="IPR022781">
    <property type="entry name" value="Flagellar_biosynth_FliO"/>
</dbReference>
<comment type="subcellular location">
    <subcellularLocation>
        <location evidence="1">Cell membrane</location>
    </subcellularLocation>
</comment>
<dbReference type="RefSeq" id="WP_119110286.1">
    <property type="nucleotide sequence ID" value="NZ_QXJC01000009.1"/>
</dbReference>
<evidence type="ECO:0000256" key="6">
    <source>
        <dbReference type="SAM" id="MobiDB-lite"/>
    </source>
</evidence>
<keyword evidence="7" id="KW-0966">Cell projection</keyword>
<protein>
    <submittedName>
        <fullName evidence="7">Flagellar biosynthesis protein FliO</fullName>
    </submittedName>
</protein>
<keyword evidence="2" id="KW-1003">Cell membrane</keyword>
<dbReference type="GO" id="GO:0044781">
    <property type="term" value="P:bacterial-type flagellum organization"/>
    <property type="evidence" value="ECO:0007669"/>
    <property type="project" value="InterPro"/>
</dbReference>
<evidence type="ECO:0000256" key="4">
    <source>
        <dbReference type="ARBA" id="ARBA00022989"/>
    </source>
</evidence>
<sequence length="125" mass="13043">MTQTLLLVIVFVLGIASLPWLVRRVQQRQGRLAGSSVPPPRVLSAIAVGPHQRVVTVEMGGDGDRTTLILGVTPQSICCLHTQVSRADPGAGIGSFSNAMANASAVGPLHSREPAPTDEKDVGRG</sequence>
<dbReference type="Pfam" id="PF04347">
    <property type="entry name" value="FliO"/>
    <property type="match status" value="1"/>
</dbReference>
<feature type="region of interest" description="Disordered" evidence="6">
    <location>
        <begin position="104"/>
        <end position="125"/>
    </location>
</feature>
<dbReference type="Proteomes" id="UP000266302">
    <property type="component" value="Unassembled WGS sequence"/>
</dbReference>